<dbReference type="GO" id="GO:0015074">
    <property type="term" value="P:DNA integration"/>
    <property type="evidence" value="ECO:0007669"/>
    <property type="project" value="InterPro"/>
</dbReference>
<dbReference type="EMBL" id="CP036268">
    <property type="protein sequence ID" value="QDT38407.1"/>
    <property type="molecule type" value="Genomic_DNA"/>
</dbReference>
<dbReference type="InterPro" id="IPR002104">
    <property type="entry name" value="Integrase_catalytic"/>
</dbReference>
<keyword evidence="6" id="KW-1185">Reference proteome</keyword>
<evidence type="ECO:0000313" key="6">
    <source>
        <dbReference type="Proteomes" id="UP000317318"/>
    </source>
</evidence>
<evidence type="ECO:0000313" key="5">
    <source>
        <dbReference type="EMBL" id="QDT38407.1"/>
    </source>
</evidence>
<dbReference type="CDD" id="cd00397">
    <property type="entry name" value="DNA_BRE_C"/>
    <property type="match status" value="1"/>
</dbReference>
<feature type="domain" description="Tyr recombinase" evidence="4">
    <location>
        <begin position="227"/>
        <end position="413"/>
    </location>
</feature>
<dbReference type="PROSITE" id="PS51898">
    <property type="entry name" value="TYR_RECOMBINASE"/>
    <property type="match status" value="1"/>
</dbReference>
<name>A0A517R3H0_9PLAN</name>
<dbReference type="OrthoDB" id="212062at2"/>
<protein>
    <submittedName>
        <fullName evidence="5">Site-specific tyrosine recombinase XerC</fullName>
    </submittedName>
</protein>
<evidence type="ECO:0000259" key="4">
    <source>
        <dbReference type="PROSITE" id="PS51898"/>
    </source>
</evidence>
<dbReference type="SUPFAM" id="SSF56349">
    <property type="entry name" value="DNA breaking-rejoining enzymes"/>
    <property type="match status" value="1"/>
</dbReference>
<dbReference type="InterPro" id="IPR011010">
    <property type="entry name" value="DNA_brk_join_enz"/>
</dbReference>
<reference evidence="5 6" key="1">
    <citation type="submission" date="2019-02" db="EMBL/GenBank/DDBJ databases">
        <title>Deep-cultivation of Planctomycetes and their phenomic and genomic characterization uncovers novel biology.</title>
        <authorList>
            <person name="Wiegand S."/>
            <person name="Jogler M."/>
            <person name="Boedeker C."/>
            <person name="Pinto D."/>
            <person name="Vollmers J."/>
            <person name="Rivas-Marin E."/>
            <person name="Kohn T."/>
            <person name="Peeters S.H."/>
            <person name="Heuer A."/>
            <person name="Rast P."/>
            <person name="Oberbeckmann S."/>
            <person name="Bunk B."/>
            <person name="Jeske O."/>
            <person name="Meyerdierks A."/>
            <person name="Storesund J.E."/>
            <person name="Kallscheuer N."/>
            <person name="Luecker S."/>
            <person name="Lage O.M."/>
            <person name="Pohl T."/>
            <person name="Merkel B.J."/>
            <person name="Hornburger P."/>
            <person name="Mueller R.-W."/>
            <person name="Bruemmer F."/>
            <person name="Labrenz M."/>
            <person name="Spormann A.M."/>
            <person name="Op den Camp H."/>
            <person name="Overmann J."/>
            <person name="Amann R."/>
            <person name="Jetten M.S.M."/>
            <person name="Mascher T."/>
            <person name="Medema M.H."/>
            <person name="Devos D.P."/>
            <person name="Kaster A.-K."/>
            <person name="Ovreas L."/>
            <person name="Rohde M."/>
            <person name="Galperin M.Y."/>
            <person name="Jogler C."/>
        </authorList>
    </citation>
    <scope>NUCLEOTIDE SEQUENCE [LARGE SCALE GENOMIC DNA]</scope>
    <source>
        <strain evidence="5 6">Pan189</strain>
    </source>
</reference>
<dbReference type="InterPro" id="IPR013762">
    <property type="entry name" value="Integrase-like_cat_sf"/>
</dbReference>
<dbReference type="Pfam" id="PF00589">
    <property type="entry name" value="Phage_integrase"/>
    <property type="match status" value="1"/>
</dbReference>
<keyword evidence="3" id="KW-0233">DNA recombination</keyword>
<dbReference type="PANTHER" id="PTHR30349:SF41">
    <property type="entry name" value="INTEGRASE_RECOMBINASE PROTEIN MJ0367-RELATED"/>
    <property type="match status" value="1"/>
</dbReference>
<evidence type="ECO:0000256" key="2">
    <source>
        <dbReference type="ARBA" id="ARBA00023125"/>
    </source>
</evidence>
<evidence type="ECO:0000256" key="1">
    <source>
        <dbReference type="ARBA" id="ARBA00008857"/>
    </source>
</evidence>
<accession>A0A517R3H0</accession>
<dbReference type="PANTHER" id="PTHR30349">
    <property type="entry name" value="PHAGE INTEGRASE-RELATED"/>
    <property type="match status" value="1"/>
</dbReference>
<comment type="similarity">
    <text evidence="1">Belongs to the 'phage' integrase family.</text>
</comment>
<dbReference type="RefSeq" id="WP_145364517.1">
    <property type="nucleotide sequence ID" value="NZ_CP036268.1"/>
</dbReference>
<dbReference type="Gene3D" id="1.10.150.130">
    <property type="match status" value="1"/>
</dbReference>
<organism evidence="5 6">
    <name type="scientific">Stratiformator vulcanicus</name>
    <dbReference type="NCBI Taxonomy" id="2527980"/>
    <lineage>
        <taxon>Bacteria</taxon>
        <taxon>Pseudomonadati</taxon>
        <taxon>Planctomycetota</taxon>
        <taxon>Planctomycetia</taxon>
        <taxon>Planctomycetales</taxon>
        <taxon>Planctomycetaceae</taxon>
        <taxon>Stratiformator</taxon>
    </lineage>
</organism>
<dbReference type="Proteomes" id="UP000317318">
    <property type="component" value="Chromosome"/>
</dbReference>
<keyword evidence="2" id="KW-0238">DNA-binding</keyword>
<sequence>MASLENRTGYYNVVFRFGGRKFTRSLGTDDEREADRMRANLEQTIRDVKSGRLTVPEDAEIATFLLSDGKLTQAPKVIDEEEPDVPAAPALVEVFGQFFDSLPDGALEDSTIATMKTHRQNLLRILGPDEIIAEHIDLNTLDRYVRSRSREKGQRGRNIGTVTIQKEIATLRRVWRWARKRGILPNDFPDVGDIQMPKSSEKPAFQTYDEITRQIKTGGLSEAEQRELWDSLYLRTTEIDKLLDHVRANARQAFLYPMVVAAAHTGARRSELMRSQVSDIREDSLIIREKKRRKGRQSTRRVPHSSRLRKALDEWLEQHPGGSHTFGITSESEAEPIRPLTPEQAHDAFQLVLKQSRWKVIRGWHCLRHSFISNLASQGVDQRLIDEFVGHTSEEMRRRYRHLLPEVKEAAIRGVFD</sequence>
<dbReference type="GO" id="GO:0003677">
    <property type="term" value="F:DNA binding"/>
    <property type="evidence" value="ECO:0007669"/>
    <property type="project" value="UniProtKB-KW"/>
</dbReference>
<gene>
    <name evidence="5" type="ORF">Pan189_28000</name>
</gene>
<proteinExistence type="inferred from homology"/>
<dbReference type="Gene3D" id="1.10.443.10">
    <property type="entry name" value="Intergrase catalytic core"/>
    <property type="match status" value="1"/>
</dbReference>
<evidence type="ECO:0000256" key="3">
    <source>
        <dbReference type="ARBA" id="ARBA00023172"/>
    </source>
</evidence>
<dbReference type="InterPro" id="IPR010998">
    <property type="entry name" value="Integrase_recombinase_N"/>
</dbReference>
<dbReference type="KEGG" id="svp:Pan189_28000"/>
<dbReference type="AlphaFoldDB" id="A0A517R3H0"/>
<dbReference type="GO" id="GO:0006310">
    <property type="term" value="P:DNA recombination"/>
    <property type="evidence" value="ECO:0007669"/>
    <property type="project" value="UniProtKB-KW"/>
</dbReference>
<dbReference type="InterPro" id="IPR050090">
    <property type="entry name" value="Tyrosine_recombinase_XerCD"/>
</dbReference>